<accession>V6MD17</accession>
<keyword evidence="3 6" id="KW-0378">Hydrolase</keyword>
<dbReference type="Proteomes" id="UP000017973">
    <property type="component" value="Unassembled WGS sequence"/>
</dbReference>
<dbReference type="GO" id="GO:0009245">
    <property type="term" value="P:lipid A biosynthetic process"/>
    <property type="evidence" value="ECO:0007669"/>
    <property type="project" value="TreeGrafter"/>
</dbReference>
<evidence type="ECO:0000256" key="2">
    <source>
        <dbReference type="ARBA" id="ARBA00022723"/>
    </source>
</evidence>
<evidence type="ECO:0000313" key="6">
    <source>
        <dbReference type="EMBL" id="EST55800.1"/>
    </source>
</evidence>
<dbReference type="HOGENOM" id="CLU_025443_3_2_9"/>
<dbReference type="PANTHER" id="PTHR31302">
    <property type="entry name" value="TRANSMEMBRANE PROTEIN WITH METALLOPHOSPHOESTERASE DOMAIN-RELATED"/>
    <property type="match status" value="1"/>
</dbReference>
<evidence type="ECO:0000256" key="4">
    <source>
        <dbReference type="ARBA" id="ARBA00061089"/>
    </source>
</evidence>
<dbReference type="InterPro" id="IPR029052">
    <property type="entry name" value="Metallo-depent_PP-like"/>
</dbReference>
<dbReference type="AlphaFoldDB" id="V6MD17"/>
<dbReference type="Gene3D" id="3.60.21.10">
    <property type="match status" value="1"/>
</dbReference>
<name>V6MD17_9BACL</name>
<dbReference type="FunFam" id="3.60.21.10:FF:000028">
    <property type="entry name" value="Putative metallophosphoesterase"/>
    <property type="match status" value="1"/>
</dbReference>
<proteinExistence type="inferred from homology"/>
<evidence type="ECO:0000256" key="3">
    <source>
        <dbReference type="ARBA" id="ARBA00022801"/>
    </source>
</evidence>
<evidence type="ECO:0000313" key="7">
    <source>
        <dbReference type="Proteomes" id="UP000017973"/>
    </source>
</evidence>
<evidence type="ECO:0000256" key="1">
    <source>
        <dbReference type="ARBA" id="ARBA00001968"/>
    </source>
</evidence>
<dbReference type="PANTHER" id="PTHR31302:SF25">
    <property type="entry name" value="PHOSPHOESTERASE"/>
    <property type="match status" value="1"/>
</dbReference>
<sequence>MLKTKGENMNDPRIAPISRKTFISKAMKWLGGIVGLGVATGAYAYGWERTWLDVVRITLTIPGLRNRYKGTKLIHFSDVHLGHFMGTNDLQAVVAVIQEEHPDVICFTGDLVDESISPLAAAVPILSQLQAPLGKFAVLGNHDYRIDQQKSVQEGLTASGFEVLENRHVVVTKNGESLYIAGVEDVLHGKPDLARAIADIPEGENVILLAHEPDFADEAAKHPIHLQLSGHSHGGQVRLPWIGHLVTPPLARKYVQGLHRVGPDQMPVYTNRGLGTTILPVRLFCRPEITVLTLQ</sequence>
<comment type="similarity">
    <text evidence="4">Belongs to the metallophosphoesterase superfamily.</text>
</comment>
<dbReference type="EMBL" id="AYJU01000001">
    <property type="protein sequence ID" value="EST55800.1"/>
    <property type="molecule type" value="Genomic_DNA"/>
</dbReference>
<dbReference type="PATRIC" id="fig|1408254.3.peg.55"/>
<evidence type="ECO:0000259" key="5">
    <source>
        <dbReference type="Pfam" id="PF00149"/>
    </source>
</evidence>
<dbReference type="GO" id="GO:0016020">
    <property type="term" value="C:membrane"/>
    <property type="evidence" value="ECO:0007669"/>
    <property type="project" value="GOC"/>
</dbReference>
<comment type="cofactor">
    <cofactor evidence="1">
        <name>a divalent metal cation</name>
        <dbReference type="ChEBI" id="CHEBI:60240"/>
    </cofactor>
</comment>
<dbReference type="InterPro" id="IPR004843">
    <property type="entry name" value="Calcineurin-like_PHP"/>
</dbReference>
<feature type="domain" description="Calcineurin-like phosphoesterase" evidence="5">
    <location>
        <begin position="72"/>
        <end position="234"/>
    </location>
</feature>
<dbReference type="eggNOG" id="COG1408">
    <property type="taxonomic scope" value="Bacteria"/>
</dbReference>
<protein>
    <submittedName>
        <fullName evidence="6">Phosphohydrolase</fullName>
    </submittedName>
</protein>
<dbReference type="GO" id="GO:0008758">
    <property type="term" value="F:UDP-2,3-diacylglucosamine hydrolase activity"/>
    <property type="evidence" value="ECO:0007669"/>
    <property type="project" value="TreeGrafter"/>
</dbReference>
<keyword evidence="7" id="KW-1185">Reference proteome</keyword>
<dbReference type="CDD" id="cd07385">
    <property type="entry name" value="MPP_YkuE_C"/>
    <property type="match status" value="1"/>
</dbReference>
<gene>
    <name evidence="6" type="ORF">T458_00270</name>
</gene>
<reference evidence="6 7" key="1">
    <citation type="journal article" date="2014" name="Genome Announc.">
        <title>Draft Genome Sequence of Brevibacillus panacihumi Strain W25, a Halotolerant Hydrocarbon-Degrading Bacterium.</title>
        <authorList>
            <person name="Wang X."/>
            <person name="Jin D."/>
            <person name="Zhou L."/>
            <person name="Wu L."/>
            <person name="An W."/>
            <person name="Chen Y."/>
            <person name="Zhao L."/>
        </authorList>
    </citation>
    <scope>NUCLEOTIDE SEQUENCE [LARGE SCALE GENOMIC DNA]</scope>
    <source>
        <strain evidence="6 7">W25</strain>
    </source>
</reference>
<keyword evidence="2" id="KW-0479">Metal-binding</keyword>
<organism evidence="6 7">
    <name type="scientific">Brevibacillus panacihumi W25</name>
    <dbReference type="NCBI Taxonomy" id="1408254"/>
    <lineage>
        <taxon>Bacteria</taxon>
        <taxon>Bacillati</taxon>
        <taxon>Bacillota</taxon>
        <taxon>Bacilli</taxon>
        <taxon>Bacillales</taxon>
        <taxon>Paenibacillaceae</taxon>
        <taxon>Brevibacillus</taxon>
    </lineage>
</organism>
<dbReference type="GO" id="GO:0046872">
    <property type="term" value="F:metal ion binding"/>
    <property type="evidence" value="ECO:0007669"/>
    <property type="project" value="UniProtKB-KW"/>
</dbReference>
<comment type="caution">
    <text evidence="6">The sequence shown here is derived from an EMBL/GenBank/DDBJ whole genome shotgun (WGS) entry which is preliminary data.</text>
</comment>
<dbReference type="InterPro" id="IPR051158">
    <property type="entry name" value="Metallophosphoesterase_sf"/>
</dbReference>
<dbReference type="SUPFAM" id="SSF56300">
    <property type="entry name" value="Metallo-dependent phosphatases"/>
    <property type="match status" value="1"/>
</dbReference>
<dbReference type="STRING" id="1408254.T458_00270"/>
<dbReference type="Pfam" id="PF00149">
    <property type="entry name" value="Metallophos"/>
    <property type="match status" value="1"/>
</dbReference>